<comment type="caution">
    <text evidence="1">The sequence shown here is derived from an EMBL/GenBank/DDBJ whole genome shotgun (WGS) entry which is preliminary data.</text>
</comment>
<name>D5QHL5_NOVHA</name>
<sequence>MVALSMPCPPASPPHIAVLGRDTGGRMHADRSAGFEHHTMPLAIRLPPGGPA</sequence>
<accession>D5QHL5</accession>
<reference evidence="1 2" key="1">
    <citation type="journal article" date="2010" name="J. Bacteriol.">
        <title>Genome sequence of a cellulose-producing bacterium, Gluconacetobacter hansenii ATCC 23769.</title>
        <authorList>
            <person name="Iyer P.R."/>
            <person name="Geib S.M."/>
            <person name="Catchmark J."/>
            <person name="Kao T.H."/>
            <person name="Tien M."/>
        </authorList>
    </citation>
    <scope>NUCLEOTIDE SEQUENCE [LARGE SCALE GENOMIC DNA]</scope>
    <source>
        <strain evidence="1 2">ATCC 23769</strain>
    </source>
</reference>
<dbReference type="HOGENOM" id="CLU_3080898_0_0_5"/>
<dbReference type="AlphaFoldDB" id="D5QHL5"/>
<protein>
    <submittedName>
        <fullName evidence="1">Uncharacterized protein</fullName>
    </submittedName>
</protein>
<gene>
    <name evidence="1" type="ORF">GXY_13218</name>
</gene>
<dbReference type="Proteomes" id="UP000006468">
    <property type="component" value="Chromosome"/>
</dbReference>
<dbReference type="EMBL" id="ADTV01000050">
    <property type="protein sequence ID" value="EFG83459.1"/>
    <property type="molecule type" value="Genomic_DNA"/>
</dbReference>
<organism evidence="1 2">
    <name type="scientific">Novacetimonas hansenii ATCC 23769</name>
    <dbReference type="NCBI Taxonomy" id="714995"/>
    <lineage>
        <taxon>Bacteria</taxon>
        <taxon>Pseudomonadati</taxon>
        <taxon>Pseudomonadota</taxon>
        <taxon>Alphaproteobacteria</taxon>
        <taxon>Acetobacterales</taxon>
        <taxon>Acetobacteraceae</taxon>
        <taxon>Novacetimonas</taxon>
    </lineage>
</organism>
<evidence type="ECO:0000313" key="2">
    <source>
        <dbReference type="Proteomes" id="UP000006468"/>
    </source>
</evidence>
<evidence type="ECO:0000313" key="1">
    <source>
        <dbReference type="EMBL" id="EFG83459.1"/>
    </source>
</evidence>
<proteinExistence type="predicted"/>